<evidence type="ECO:0000313" key="6">
    <source>
        <dbReference type="EMBL" id="VAW74891.1"/>
    </source>
</evidence>
<dbReference type="CDD" id="cd00165">
    <property type="entry name" value="S4"/>
    <property type="match status" value="1"/>
</dbReference>
<evidence type="ECO:0000256" key="2">
    <source>
        <dbReference type="ARBA" id="ARBA00022884"/>
    </source>
</evidence>
<dbReference type="GO" id="GO:0003727">
    <property type="term" value="F:single-stranded RNA binding"/>
    <property type="evidence" value="ECO:0007669"/>
    <property type="project" value="InterPro"/>
</dbReference>
<feature type="compositionally biased region" description="Basic and acidic residues" evidence="4">
    <location>
        <begin position="108"/>
        <end position="129"/>
    </location>
</feature>
<dbReference type="PIRSF" id="PIRSF016821">
    <property type="entry name" value="HSP15"/>
    <property type="match status" value="1"/>
</dbReference>
<evidence type="ECO:0000256" key="4">
    <source>
        <dbReference type="SAM" id="MobiDB-lite"/>
    </source>
</evidence>
<dbReference type="Pfam" id="PF01479">
    <property type="entry name" value="S4"/>
    <property type="match status" value="1"/>
</dbReference>
<reference evidence="6" key="1">
    <citation type="submission" date="2018-06" db="EMBL/GenBank/DDBJ databases">
        <authorList>
            <person name="Zhirakovskaya E."/>
        </authorList>
    </citation>
    <scope>NUCLEOTIDE SEQUENCE</scope>
</reference>
<organism evidence="6">
    <name type="scientific">hydrothermal vent metagenome</name>
    <dbReference type="NCBI Taxonomy" id="652676"/>
    <lineage>
        <taxon>unclassified sequences</taxon>
        <taxon>metagenomes</taxon>
        <taxon>ecological metagenomes</taxon>
    </lineage>
</organism>
<comment type="similarity">
    <text evidence="1">Belongs to the HSP15 family.</text>
</comment>
<feature type="region of interest" description="Disordered" evidence="4">
    <location>
        <begin position="101"/>
        <end position="129"/>
    </location>
</feature>
<keyword evidence="3" id="KW-0238">DNA-binding</keyword>
<dbReference type="PROSITE" id="PS50889">
    <property type="entry name" value="S4"/>
    <property type="match status" value="1"/>
</dbReference>
<dbReference type="GO" id="GO:0043023">
    <property type="term" value="F:ribosomal large subunit binding"/>
    <property type="evidence" value="ECO:0007669"/>
    <property type="project" value="InterPro"/>
</dbReference>
<evidence type="ECO:0000256" key="3">
    <source>
        <dbReference type="ARBA" id="ARBA00023125"/>
    </source>
</evidence>
<dbReference type="GO" id="GO:0034605">
    <property type="term" value="P:cellular response to heat"/>
    <property type="evidence" value="ECO:0007669"/>
    <property type="project" value="InterPro"/>
</dbReference>
<dbReference type="InterPro" id="IPR002942">
    <property type="entry name" value="S4_RNA-bd"/>
</dbReference>
<evidence type="ECO:0000256" key="1">
    <source>
        <dbReference type="ARBA" id="ARBA00008396"/>
    </source>
</evidence>
<name>A0A3B0Y5L4_9ZZZZ</name>
<dbReference type="SMART" id="SM00363">
    <property type="entry name" value="S4"/>
    <property type="match status" value="1"/>
</dbReference>
<dbReference type="SUPFAM" id="SSF55174">
    <property type="entry name" value="Alpha-L RNA-binding motif"/>
    <property type="match status" value="1"/>
</dbReference>
<protein>
    <submittedName>
        <fullName evidence="6">Ribosome-associated heat shock protein implicated in the recycling of the 50S subunit (S4 paralog)</fullName>
    </submittedName>
</protein>
<keyword evidence="2" id="KW-0694">RNA-binding</keyword>
<feature type="domain" description="RNA-binding S4" evidence="5">
    <location>
        <begin position="7"/>
        <end position="68"/>
    </location>
</feature>
<dbReference type="InterPro" id="IPR025708">
    <property type="entry name" value="HSP15"/>
</dbReference>
<dbReference type="GO" id="GO:0003677">
    <property type="term" value="F:DNA binding"/>
    <property type="evidence" value="ECO:0007669"/>
    <property type="project" value="UniProtKB-KW"/>
</dbReference>
<accession>A0A3B0Y5L4</accession>
<dbReference type="EMBL" id="UOFL01000072">
    <property type="protein sequence ID" value="VAW74891.1"/>
    <property type="molecule type" value="Genomic_DNA"/>
</dbReference>
<keyword evidence="6" id="KW-0346">Stress response</keyword>
<dbReference type="Gene3D" id="3.10.290.10">
    <property type="entry name" value="RNA-binding S4 domain"/>
    <property type="match status" value="1"/>
</dbReference>
<gene>
    <name evidence="6" type="ORF">MNBD_GAMMA12-2439</name>
</gene>
<dbReference type="InterPro" id="IPR036986">
    <property type="entry name" value="S4_RNA-bd_sf"/>
</dbReference>
<dbReference type="AlphaFoldDB" id="A0A3B0Y5L4"/>
<proteinExistence type="inferred from homology"/>
<evidence type="ECO:0000259" key="5">
    <source>
        <dbReference type="SMART" id="SM00363"/>
    </source>
</evidence>
<sequence>MTELEKLRVDRWLWCARFYKTRALASKEVNGGKIHVNGHRVKSSFMLKVGDQLKITKGIYELIIDVLLLQGKRGAAKVAVLMYSETEESIATRDRINELNKISGQHLESPKRKPDKRQRRELIKVRHKD</sequence>